<dbReference type="OrthoDB" id="72053at2759"/>
<evidence type="ECO:0000256" key="3">
    <source>
        <dbReference type="ARBA" id="ARBA00006347"/>
    </source>
</evidence>
<organism evidence="14 15">
    <name type="scientific">Daphnia magna</name>
    <dbReference type="NCBI Taxonomy" id="35525"/>
    <lineage>
        <taxon>Eukaryota</taxon>
        <taxon>Metazoa</taxon>
        <taxon>Ecdysozoa</taxon>
        <taxon>Arthropoda</taxon>
        <taxon>Crustacea</taxon>
        <taxon>Branchiopoda</taxon>
        <taxon>Diplostraca</taxon>
        <taxon>Cladocera</taxon>
        <taxon>Anomopoda</taxon>
        <taxon>Daphniidae</taxon>
        <taxon>Daphnia</taxon>
    </lineage>
</organism>
<dbReference type="EMBL" id="LRGB01000868">
    <property type="protein sequence ID" value="KZS15497.1"/>
    <property type="molecule type" value="Genomic_DNA"/>
</dbReference>
<keyword evidence="10" id="KW-0676">Redox-active center</keyword>
<proteinExistence type="inferred from homology"/>
<evidence type="ECO:0000313" key="15">
    <source>
        <dbReference type="Proteomes" id="UP000076858"/>
    </source>
</evidence>
<feature type="domain" description="Thioredoxin" evidence="13">
    <location>
        <begin position="4"/>
        <end position="129"/>
    </location>
</feature>
<gene>
    <name evidence="14" type="ORF">APZ42_018662</name>
</gene>
<dbReference type="Pfam" id="PF00085">
    <property type="entry name" value="Thioredoxin"/>
    <property type="match status" value="1"/>
</dbReference>
<evidence type="ECO:0000256" key="8">
    <source>
        <dbReference type="ARBA" id="ARBA00023157"/>
    </source>
</evidence>
<dbReference type="EC" id="5.3.4.1" evidence="4"/>
<dbReference type="InterPro" id="IPR013766">
    <property type="entry name" value="Thioredoxin_domain"/>
</dbReference>
<keyword evidence="7" id="KW-0256">Endoplasmic reticulum</keyword>
<keyword evidence="15" id="KW-1185">Reference proteome</keyword>
<dbReference type="GO" id="GO:0005788">
    <property type="term" value="C:endoplasmic reticulum lumen"/>
    <property type="evidence" value="ECO:0007669"/>
    <property type="project" value="UniProtKB-SubCell"/>
</dbReference>
<dbReference type="PANTHER" id="PTHR18929">
    <property type="entry name" value="PROTEIN DISULFIDE ISOMERASE"/>
    <property type="match status" value="1"/>
</dbReference>
<protein>
    <recommendedName>
        <fullName evidence="4">protein disulfide-isomerase</fullName>
        <ecNumber evidence="4">5.3.4.1</ecNumber>
    </recommendedName>
</protein>
<evidence type="ECO:0000256" key="10">
    <source>
        <dbReference type="ARBA" id="ARBA00023284"/>
    </source>
</evidence>
<keyword evidence="8" id="KW-1015">Disulfide bond</keyword>
<evidence type="ECO:0000259" key="13">
    <source>
        <dbReference type="PROSITE" id="PS51352"/>
    </source>
</evidence>
<comment type="subcellular location">
    <subcellularLocation>
        <location evidence="2">Endoplasmic reticulum lumen</location>
    </subcellularLocation>
</comment>
<feature type="signal peptide" evidence="12">
    <location>
        <begin position="1"/>
        <end position="15"/>
    </location>
</feature>
<dbReference type="AlphaFoldDB" id="A0A164YQP7"/>
<comment type="similarity">
    <text evidence="3 11">Belongs to the protein disulfide isomerase family.</text>
</comment>
<dbReference type="Proteomes" id="UP000076858">
    <property type="component" value="Unassembled WGS sequence"/>
</dbReference>
<keyword evidence="9" id="KW-0413">Isomerase</keyword>
<evidence type="ECO:0000256" key="1">
    <source>
        <dbReference type="ARBA" id="ARBA00001182"/>
    </source>
</evidence>
<dbReference type="GO" id="GO:0034976">
    <property type="term" value="P:response to endoplasmic reticulum stress"/>
    <property type="evidence" value="ECO:0007669"/>
    <property type="project" value="TreeGrafter"/>
</dbReference>
<comment type="catalytic activity">
    <reaction evidence="1">
        <text>Catalyzes the rearrangement of -S-S- bonds in proteins.</text>
        <dbReference type="EC" id="5.3.4.1"/>
    </reaction>
</comment>
<evidence type="ECO:0000256" key="2">
    <source>
        <dbReference type="ARBA" id="ARBA00004319"/>
    </source>
</evidence>
<dbReference type="InterPro" id="IPR036249">
    <property type="entry name" value="Thioredoxin-like_sf"/>
</dbReference>
<accession>A0A164YQP7</accession>
<dbReference type="NCBIfam" id="TIGR01126">
    <property type="entry name" value="pdi_dom"/>
    <property type="match status" value="1"/>
</dbReference>
<evidence type="ECO:0000256" key="12">
    <source>
        <dbReference type="SAM" id="SignalP"/>
    </source>
</evidence>
<evidence type="ECO:0000256" key="7">
    <source>
        <dbReference type="ARBA" id="ARBA00022824"/>
    </source>
</evidence>
<dbReference type="FunFam" id="3.40.30.10:FF:000023">
    <property type="entry name" value="Protein disulfide-isomerase"/>
    <property type="match status" value="1"/>
</dbReference>
<dbReference type="Gene3D" id="3.40.30.10">
    <property type="entry name" value="Glutaredoxin"/>
    <property type="match status" value="2"/>
</dbReference>
<dbReference type="CDD" id="cd02961">
    <property type="entry name" value="PDI_a_family"/>
    <property type="match status" value="1"/>
</dbReference>
<comment type="caution">
    <text evidence="14">The sequence shown here is derived from an EMBL/GenBank/DDBJ whole genome shotgun (WGS) entry which is preliminary data.</text>
</comment>
<keyword evidence="5 12" id="KW-0732">Signal</keyword>
<dbReference type="CDD" id="cd02981">
    <property type="entry name" value="PDI_b_family"/>
    <property type="match status" value="1"/>
</dbReference>
<dbReference type="STRING" id="35525.A0A164YQP7"/>
<evidence type="ECO:0000256" key="6">
    <source>
        <dbReference type="ARBA" id="ARBA00022737"/>
    </source>
</evidence>
<dbReference type="InterPro" id="IPR005788">
    <property type="entry name" value="PDI_thioredoxin-like_dom"/>
</dbReference>
<dbReference type="GO" id="GO:0003756">
    <property type="term" value="F:protein disulfide isomerase activity"/>
    <property type="evidence" value="ECO:0007669"/>
    <property type="project" value="UniProtKB-EC"/>
</dbReference>
<reference evidence="14 15" key="1">
    <citation type="submission" date="2016-03" db="EMBL/GenBank/DDBJ databases">
        <title>EvidentialGene: Evidence-directed Construction of Genes on Genomes.</title>
        <authorList>
            <person name="Gilbert D.G."/>
            <person name="Choi J.-H."/>
            <person name="Mockaitis K."/>
            <person name="Colbourne J."/>
            <person name="Pfrender M."/>
        </authorList>
    </citation>
    <scope>NUCLEOTIDE SEQUENCE [LARGE SCALE GENOMIC DNA]</scope>
    <source>
        <strain evidence="14 15">Xinb3</strain>
        <tissue evidence="14">Complete organism</tissue>
    </source>
</reference>
<evidence type="ECO:0000256" key="11">
    <source>
        <dbReference type="RuleBase" id="RU004208"/>
    </source>
</evidence>
<dbReference type="PROSITE" id="PS51352">
    <property type="entry name" value="THIOREDOXIN_2"/>
    <property type="match status" value="1"/>
</dbReference>
<dbReference type="PANTHER" id="PTHR18929:SF240">
    <property type="entry name" value="PROTEIN DISULFIDE-ISOMERASE"/>
    <property type="match status" value="1"/>
</dbReference>
<dbReference type="PRINTS" id="PR00421">
    <property type="entry name" value="THIOREDOXIN"/>
</dbReference>
<name>A0A164YQP7_9CRUS</name>
<evidence type="ECO:0000256" key="4">
    <source>
        <dbReference type="ARBA" id="ARBA00012723"/>
    </source>
</evidence>
<evidence type="ECO:0000256" key="5">
    <source>
        <dbReference type="ARBA" id="ARBA00022729"/>
    </source>
</evidence>
<feature type="chain" id="PRO_5012995019" description="protein disulfide-isomerase" evidence="12">
    <location>
        <begin position="16"/>
        <end position="292"/>
    </location>
</feature>
<dbReference type="PROSITE" id="PS00194">
    <property type="entry name" value="THIOREDOXIN_1"/>
    <property type="match status" value="1"/>
</dbReference>
<sequence length="292" mass="32972">MKFLLLLAFAVLVRTDEIKKDQGVLVLEKDTFQAAITDNKFILVEFYAPWCGHCKALEPEYIKAAQKLRDMNSDIQLGKVDATEQAELAEENKIRGYPTLKFYRDGKPSDYNGGRTGDEIVNWLLKKTGPAAKAIATVDEAKEFASASDVVVLGFFKDLESEAAKQYLAAAQEEEDRSLMFCHNKHEVVPFLDFAALARCRRNQKPIYGRPEAQCSPAYPHIRQRTTPFTGSPPSSIGLPLRKDIFESLELEQSQKQDLSILFQIVLKKEGKRLTFSQHARQQNGKERKVGT</sequence>
<evidence type="ECO:0000313" key="14">
    <source>
        <dbReference type="EMBL" id="KZS15497.1"/>
    </source>
</evidence>
<dbReference type="InterPro" id="IPR017937">
    <property type="entry name" value="Thioredoxin_CS"/>
</dbReference>
<dbReference type="GO" id="GO:0006457">
    <property type="term" value="P:protein folding"/>
    <property type="evidence" value="ECO:0007669"/>
    <property type="project" value="TreeGrafter"/>
</dbReference>
<dbReference type="SUPFAM" id="SSF52833">
    <property type="entry name" value="Thioredoxin-like"/>
    <property type="match status" value="2"/>
</dbReference>
<evidence type="ECO:0000256" key="9">
    <source>
        <dbReference type="ARBA" id="ARBA00023235"/>
    </source>
</evidence>
<keyword evidence="6" id="KW-0677">Repeat</keyword>